<comment type="caution">
    <text evidence="1">The sequence shown here is derived from an EMBL/GenBank/DDBJ whole genome shotgun (WGS) entry which is preliminary data.</text>
</comment>
<gene>
    <name evidence="1" type="ORF">ACFQ3U_11650</name>
</gene>
<proteinExistence type="predicted"/>
<organism evidence="1 2">
    <name type="scientific">Leucobacter albus</name>
    <dbReference type="NCBI Taxonomy" id="272210"/>
    <lineage>
        <taxon>Bacteria</taxon>
        <taxon>Bacillati</taxon>
        <taxon>Actinomycetota</taxon>
        <taxon>Actinomycetes</taxon>
        <taxon>Micrococcales</taxon>
        <taxon>Microbacteriaceae</taxon>
        <taxon>Leucobacter</taxon>
    </lineage>
</organism>
<name>A0ABW3TP88_9MICO</name>
<evidence type="ECO:0000313" key="2">
    <source>
        <dbReference type="Proteomes" id="UP001597181"/>
    </source>
</evidence>
<accession>A0ABW3TP88</accession>
<keyword evidence="2" id="KW-1185">Reference proteome</keyword>
<dbReference type="RefSeq" id="WP_343960517.1">
    <property type="nucleotide sequence ID" value="NZ_BAAAKZ010000008.1"/>
</dbReference>
<dbReference type="Pfam" id="PF09604">
    <property type="entry name" value="Potass_KdpF"/>
    <property type="match status" value="1"/>
</dbReference>
<dbReference type="EMBL" id="JBHTLY010000005">
    <property type="protein sequence ID" value="MFD1202546.1"/>
    <property type="molecule type" value="Genomic_DNA"/>
</dbReference>
<dbReference type="InterPro" id="IPR011726">
    <property type="entry name" value="KdpF"/>
</dbReference>
<protein>
    <submittedName>
        <fullName evidence="1">Potassium-transporting ATPase subunit F</fullName>
    </submittedName>
</protein>
<evidence type="ECO:0000313" key="1">
    <source>
        <dbReference type="EMBL" id="MFD1202546.1"/>
    </source>
</evidence>
<reference evidence="2" key="1">
    <citation type="journal article" date="2019" name="Int. J. Syst. Evol. Microbiol.">
        <title>The Global Catalogue of Microorganisms (GCM) 10K type strain sequencing project: providing services to taxonomists for standard genome sequencing and annotation.</title>
        <authorList>
            <consortium name="The Broad Institute Genomics Platform"/>
            <consortium name="The Broad Institute Genome Sequencing Center for Infectious Disease"/>
            <person name="Wu L."/>
            <person name="Ma J."/>
        </authorList>
    </citation>
    <scope>NUCLEOTIDE SEQUENCE [LARGE SCALE GENOMIC DNA]</scope>
    <source>
        <strain evidence="2">CCUG 50213</strain>
    </source>
</reference>
<sequence>MIVFNVAAAILAVAALVYLAVALTRPEKF</sequence>
<dbReference type="Proteomes" id="UP001597181">
    <property type="component" value="Unassembled WGS sequence"/>
</dbReference>